<evidence type="ECO:0000256" key="6">
    <source>
        <dbReference type="ARBA" id="ARBA00022692"/>
    </source>
</evidence>
<evidence type="ECO:0000256" key="4">
    <source>
        <dbReference type="ARBA" id="ARBA00022475"/>
    </source>
</evidence>
<dbReference type="EMBL" id="JAUSVX010000002">
    <property type="protein sequence ID" value="MDQ0468676.1"/>
    <property type="molecule type" value="Genomic_DNA"/>
</dbReference>
<comment type="subcellular location">
    <subcellularLocation>
        <location evidence="1">Cell membrane</location>
        <topology evidence="1">Multi-pass membrane protein</topology>
    </subcellularLocation>
</comment>
<evidence type="ECO:0000256" key="9">
    <source>
        <dbReference type="ARBA" id="ARBA00025439"/>
    </source>
</evidence>
<dbReference type="InterPro" id="IPR001851">
    <property type="entry name" value="ABC_transp_permease"/>
</dbReference>
<comment type="function">
    <text evidence="9">Part of the ABC transporter complex LsrABCD involved in autoinducer 2 (AI-2) import. Probably responsible for the translocation of the substrate across the membrane.</text>
</comment>
<keyword evidence="3" id="KW-0813">Transport</keyword>
<comment type="subunit">
    <text evidence="2">The complex is composed of two ATP-binding proteins (LsrA), two transmembrane proteins (LsrC and LsrD) and a solute-binding protein (LsrB).</text>
</comment>
<feature type="transmembrane region" description="Helical" evidence="11">
    <location>
        <begin position="218"/>
        <end position="235"/>
    </location>
</feature>
<evidence type="ECO:0000256" key="10">
    <source>
        <dbReference type="ARBA" id="ARBA00039381"/>
    </source>
</evidence>
<proteinExistence type="predicted"/>
<comment type="caution">
    <text evidence="12">The sequence shown here is derived from an EMBL/GenBank/DDBJ whole genome shotgun (WGS) entry which is preliminary data.</text>
</comment>
<feature type="transmembrane region" description="Helical" evidence="11">
    <location>
        <begin position="162"/>
        <end position="185"/>
    </location>
</feature>
<evidence type="ECO:0000256" key="7">
    <source>
        <dbReference type="ARBA" id="ARBA00022989"/>
    </source>
</evidence>
<evidence type="ECO:0000313" key="12">
    <source>
        <dbReference type="EMBL" id="MDQ0468676.1"/>
    </source>
</evidence>
<keyword evidence="13" id="KW-1185">Reference proteome</keyword>
<feature type="transmembrane region" description="Helical" evidence="11">
    <location>
        <begin position="247"/>
        <end position="263"/>
    </location>
</feature>
<dbReference type="PANTHER" id="PTHR32196:SF71">
    <property type="entry name" value="AUTOINDUCER 2 IMPORT SYSTEM PERMEASE PROTEIN LSRD"/>
    <property type="match status" value="1"/>
</dbReference>
<keyword evidence="8 11" id="KW-0472">Membrane</keyword>
<evidence type="ECO:0000256" key="8">
    <source>
        <dbReference type="ARBA" id="ARBA00023136"/>
    </source>
</evidence>
<protein>
    <recommendedName>
        <fullName evidence="10">Autoinducer 2 import system permease protein LsrD</fullName>
    </recommendedName>
</protein>
<evidence type="ECO:0000256" key="5">
    <source>
        <dbReference type="ARBA" id="ARBA00022519"/>
    </source>
</evidence>
<keyword evidence="6 11" id="KW-0812">Transmembrane</keyword>
<keyword evidence="5" id="KW-0997">Cell inner membrane</keyword>
<dbReference type="RefSeq" id="WP_307270202.1">
    <property type="nucleotide sequence ID" value="NZ_JAUSVX010000002.1"/>
</dbReference>
<keyword evidence="7 11" id="KW-1133">Transmembrane helix</keyword>
<organism evidence="12 13">
    <name type="scientific">Labrys wisconsinensis</name>
    <dbReference type="NCBI Taxonomy" id="425677"/>
    <lineage>
        <taxon>Bacteria</taxon>
        <taxon>Pseudomonadati</taxon>
        <taxon>Pseudomonadota</taxon>
        <taxon>Alphaproteobacteria</taxon>
        <taxon>Hyphomicrobiales</taxon>
        <taxon>Xanthobacteraceae</taxon>
        <taxon>Labrys</taxon>
    </lineage>
</organism>
<accession>A0ABU0J538</accession>
<dbReference type="Pfam" id="PF02653">
    <property type="entry name" value="BPD_transp_2"/>
    <property type="match status" value="1"/>
</dbReference>
<evidence type="ECO:0000256" key="11">
    <source>
        <dbReference type="SAM" id="Phobius"/>
    </source>
</evidence>
<feature type="transmembrane region" description="Helical" evidence="11">
    <location>
        <begin position="51"/>
        <end position="75"/>
    </location>
</feature>
<reference evidence="12 13" key="1">
    <citation type="submission" date="2023-07" db="EMBL/GenBank/DDBJ databases">
        <title>Genomic Encyclopedia of Type Strains, Phase IV (KMG-IV): sequencing the most valuable type-strain genomes for metagenomic binning, comparative biology and taxonomic classification.</title>
        <authorList>
            <person name="Goeker M."/>
        </authorList>
    </citation>
    <scope>NUCLEOTIDE SEQUENCE [LARGE SCALE GENOMIC DNA]</scope>
    <source>
        <strain evidence="12 13">DSM 19619</strain>
    </source>
</reference>
<feature type="transmembrane region" description="Helical" evidence="11">
    <location>
        <begin position="125"/>
        <end position="142"/>
    </location>
</feature>
<evidence type="ECO:0000313" key="13">
    <source>
        <dbReference type="Proteomes" id="UP001242480"/>
    </source>
</evidence>
<feature type="transmembrane region" description="Helical" evidence="11">
    <location>
        <begin position="95"/>
        <end position="118"/>
    </location>
</feature>
<dbReference type="CDD" id="cd06579">
    <property type="entry name" value="TM_PBP1_transp_AraH_like"/>
    <property type="match status" value="1"/>
</dbReference>
<name>A0ABU0J538_9HYPH</name>
<feature type="transmembrane region" description="Helical" evidence="11">
    <location>
        <begin position="18"/>
        <end position="39"/>
    </location>
</feature>
<dbReference type="PANTHER" id="PTHR32196">
    <property type="entry name" value="ABC TRANSPORTER PERMEASE PROTEIN YPHD-RELATED-RELATED"/>
    <property type="match status" value="1"/>
</dbReference>
<evidence type="ECO:0000256" key="1">
    <source>
        <dbReference type="ARBA" id="ARBA00004651"/>
    </source>
</evidence>
<evidence type="ECO:0000256" key="3">
    <source>
        <dbReference type="ARBA" id="ARBA00022448"/>
    </source>
</evidence>
<gene>
    <name evidence="12" type="ORF">QO011_001676</name>
</gene>
<keyword evidence="4" id="KW-1003">Cell membrane</keyword>
<sequence>MTAPEHVSRLWRPSAWEAFLVIMILVAGTWSSLLSPYYLSFDQILYSSRQFLIPGLLALGLMVVVVTGEIDISLASTLAVGAVLLAKCSAFGVPVWLAAPAVVLVGALLGAFNGLLVARFGLPSLAVTLGTMGAYRGLAFIIGSEIGYTDFDDSYLYVGSELFFELVPVALVLFTLVTLGIGVLMHRTVFGRRCFAVGNNREAARIAGIGVTRLKIQAYALAGALAGLAALVWIGQYGSARGDNADGLILFVVTAVVLAGVDINGGKGTVLGMLLALLLLGTLRNGLGLANIAGPIQTVVLGTLLVLGVLRPVATRLLWHARLLLSPRPGSGPRTKPARSTGP</sequence>
<evidence type="ECO:0000256" key="2">
    <source>
        <dbReference type="ARBA" id="ARBA00011262"/>
    </source>
</evidence>
<dbReference type="Proteomes" id="UP001242480">
    <property type="component" value="Unassembled WGS sequence"/>
</dbReference>